<dbReference type="HOGENOM" id="CLU_295480_0_0_1"/>
<feature type="compositionally biased region" description="Low complexity" evidence="2">
    <location>
        <begin position="21"/>
        <end position="35"/>
    </location>
</feature>
<dbReference type="Proteomes" id="UP000008068">
    <property type="component" value="Unassembled WGS sequence"/>
</dbReference>
<feature type="coiled-coil region" evidence="1">
    <location>
        <begin position="103"/>
        <end position="137"/>
    </location>
</feature>
<evidence type="ECO:0000313" key="4">
    <source>
        <dbReference type="Proteomes" id="UP000008068"/>
    </source>
</evidence>
<evidence type="ECO:0000256" key="1">
    <source>
        <dbReference type="SAM" id="Coils"/>
    </source>
</evidence>
<organism evidence="4">
    <name type="scientific">Caenorhabditis brenneri</name>
    <name type="common">Nematode worm</name>
    <dbReference type="NCBI Taxonomy" id="135651"/>
    <lineage>
        <taxon>Eukaryota</taxon>
        <taxon>Metazoa</taxon>
        <taxon>Ecdysozoa</taxon>
        <taxon>Nematoda</taxon>
        <taxon>Chromadorea</taxon>
        <taxon>Rhabditida</taxon>
        <taxon>Rhabditina</taxon>
        <taxon>Rhabditomorpha</taxon>
        <taxon>Rhabditoidea</taxon>
        <taxon>Rhabditidae</taxon>
        <taxon>Peloderinae</taxon>
        <taxon>Caenorhabditis</taxon>
    </lineage>
</organism>
<feature type="coiled-coil region" evidence="1">
    <location>
        <begin position="818"/>
        <end position="871"/>
    </location>
</feature>
<keyword evidence="1" id="KW-0175">Coiled coil</keyword>
<gene>
    <name evidence="3" type="ORF">CAEBREN_18655</name>
</gene>
<dbReference type="OrthoDB" id="5829093at2759"/>
<feature type="region of interest" description="Disordered" evidence="2">
    <location>
        <begin position="695"/>
        <end position="714"/>
    </location>
</feature>
<accession>G0MLG1</accession>
<dbReference type="FunCoup" id="G0MLG1">
    <property type="interactions" value="2"/>
</dbReference>
<sequence>MKPLEVPTTDSGYPTPRDDIPSSSRSISPTSSPDDNQLTSTPIRGNRSKSMKEHFSKFREDLSIIDSTDTVSDPVADNSNCTLSTTPKEFYFLSFPSDAVKSLLKVSKELKAAQRANVSLQEENQSLRDDNESLRIENCSLREESRHFETEKPASPDMSNKENVVIPKLQLHDDNSSEAVSHQEVKHSDQIKKELLSFIKNEQDRTVVEMEMKNMLISSSKQPPKVFTATATIQVDTETIDADVQTENDDAVNVINANLKLEVDQLSSQKEVIEKKNTDLQNRLFDYEKLKAKFEEDEQKLRLDLEKKLKISQEKLGKSETRANELQLRLSKKKKELEEVTAENNRLLEDKDNHDFALVEMKVNGETQKKELETQKKELEEELERLKQNIKDLETELIEEKNSKIQLESDMRQMRQDHETLVDELKKRAEEALERESAALSKAAALEAENKKYEKESKYLTESRQVLLGSESDLKNDVNSLTAKLRQKESQLSVLKVQVSEGEIQCESLEAQVADLQKMNEELNKNKYDSNELLEELKKGKLEIDHLRQQVQMKAKESDEMSRLKEDFEQSTSRETRLKEKLEQAMRKEAESEVRIEELIRSEAAAVTQLNRFKVENSEQKETIETIQQQTVLKDTAILNLEKSLECLHNEFEEFKTHANLQYDQEIFHRDQQIEALRGRLIELETYPGQTISVSRKSASVQTEEIPEEKKATTPVSIVEEQAVSPEVSLVSEASISNQVAQLEEKLSEIVLAMNKVVSTEQENNVSVEYDSPTARTASDVFRKISEFLDKVMHSSLENPEDNEKEVDRLWNALNKDIQHLESVMEAKIERIEKESAKNIRRSEQQSEAKIEELRTELSEMNDLAEQRLNVAEEFKKYYELEEREKEDALLENGRLHELRNGELAESEQLEKSLRERLERAEHTIQRMTREKIQKNEEFEAELEQVTSRLQSVQADCTSKVTKLEKNVRDLKSRRAFDKETMESLVKSCDEFRIYNEYLKTRNKQRQKLLNHVNSVVLKVRELGSSSETRREIVELTDQVHRSGLLNEDSPASMVAGLSNS</sequence>
<reference evidence="4" key="1">
    <citation type="submission" date="2011-07" db="EMBL/GenBank/DDBJ databases">
        <authorList>
            <consortium name="Caenorhabditis brenneri Sequencing and Analysis Consortium"/>
            <person name="Wilson R.K."/>
        </authorList>
    </citation>
    <scope>NUCLEOTIDE SEQUENCE [LARGE SCALE GENOMIC DNA]</scope>
    <source>
        <strain evidence="4">PB2801</strain>
    </source>
</reference>
<feature type="coiled-coil region" evidence="1">
    <location>
        <begin position="904"/>
        <end position="956"/>
    </location>
</feature>
<proteinExistence type="predicted"/>
<feature type="region of interest" description="Disordered" evidence="2">
    <location>
        <begin position="554"/>
        <end position="576"/>
    </location>
</feature>
<keyword evidence="4" id="KW-1185">Reference proteome</keyword>
<evidence type="ECO:0000313" key="3">
    <source>
        <dbReference type="EMBL" id="EGT34812.1"/>
    </source>
</evidence>
<feature type="region of interest" description="Disordered" evidence="2">
    <location>
        <begin position="1"/>
        <end position="55"/>
    </location>
</feature>
<dbReference type="EMBL" id="GL379799">
    <property type="protein sequence ID" value="EGT34812.1"/>
    <property type="molecule type" value="Genomic_DNA"/>
</dbReference>
<protein>
    <submittedName>
        <fullName evidence="3">Uncharacterized protein</fullName>
    </submittedName>
</protein>
<dbReference type="eggNOG" id="ENOG502SC5D">
    <property type="taxonomic scope" value="Eukaryota"/>
</dbReference>
<evidence type="ECO:0000256" key="2">
    <source>
        <dbReference type="SAM" id="MobiDB-lite"/>
    </source>
</evidence>
<dbReference type="AlphaFoldDB" id="G0MLG1"/>
<dbReference type="STRING" id="135651.G0MLG1"/>
<dbReference type="InParanoid" id="G0MLG1"/>
<name>G0MLG1_CAEBE</name>
<dbReference type="OMA" id="KNTHEFE"/>